<evidence type="ECO:0000313" key="2">
    <source>
        <dbReference type="Proteomes" id="UP000257109"/>
    </source>
</evidence>
<feature type="non-terminal residue" evidence="1">
    <location>
        <position position="1"/>
    </location>
</feature>
<dbReference type="EMBL" id="QJKJ01000293">
    <property type="protein sequence ID" value="RDY13348.1"/>
    <property type="molecule type" value="Genomic_DNA"/>
</dbReference>
<reference evidence="1" key="1">
    <citation type="submission" date="2018-05" db="EMBL/GenBank/DDBJ databases">
        <title>Draft genome of Mucuna pruriens seed.</title>
        <authorList>
            <person name="Nnadi N.E."/>
            <person name="Vos R."/>
            <person name="Hasami M.H."/>
            <person name="Devisetty U.K."/>
            <person name="Aguiy J.C."/>
        </authorList>
    </citation>
    <scope>NUCLEOTIDE SEQUENCE [LARGE SCALE GENOMIC DNA]</scope>
    <source>
        <strain evidence="1">JCA_2017</strain>
    </source>
</reference>
<dbReference type="AlphaFoldDB" id="A0A371IEB2"/>
<proteinExistence type="predicted"/>
<gene>
    <name evidence="1" type="ORF">CR513_01750</name>
</gene>
<name>A0A371IEB2_MUCPR</name>
<dbReference type="Proteomes" id="UP000257109">
    <property type="component" value="Unassembled WGS sequence"/>
</dbReference>
<sequence>MFPRNSIRRRPSNEDDQMGEYLSFKMYDSGSNIKVASIRLNEILCDVVPMESTYIFLGRSWQFERKVTHYGVTNKFSFVHKGNKVILMLLTPRKVIKINLK</sequence>
<accession>A0A371IEB2</accession>
<keyword evidence="2" id="KW-1185">Reference proteome</keyword>
<comment type="caution">
    <text evidence="1">The sequence shown here is derived from an EMBL/GenBank/DDBJ whole genome shotgun (WGS) entry which is preliminary data.</text>
</comment>
<dbReference type="OrthoDB" id="1747743at2759"/>
<organism evidence="1 2">
    <name type="scientific">Mucuna pruriens</name>
    <name type="common">Velvet bean</name>
    <name type="synonym">Dolichos pruriens</name>
    <dbReference type="NCBI Taxonomy" id="157652"/>
    <lineage>
        <taxon>Eukaryota</taxon>
        <taxon>Viridiplantae</taxon>
        <taxon>Streptophyta</taxon>
        <taxon>Embryophyta</taxon>
        <taxon>Tracheophyta</taxon>
        <taxon>Spermatophyta</taxon>
        <taxon>Magnoliopsida</taxon>
        <taxon>eudicotyledons</taxon>
        <taxon>Gunneridae</taxon>
        <taxon>Pentapetalae</taxon>
        <taxon>rosids</taxon>
        <taxon>fabids</taxon>
        <taxon>Fabales</taxon>
        <taxon>Fabaceae</taxon>
        <taxon>Papilionoideae</taxon>
        <taxon>50 kb inversion clade</taxon>
        <taxon>NPAAA clade</taxon>
        <taxon>indigoferoid/millettioid clade</taxon>
        <taxon>Phaseoleae</taxon>
        <taxon>Mucuna</taxon>
    </lineage>
</organism>
<protein>
    <submittedName>
        <fullName evidence="1">Uncharacterized protein</fullName>
    </submittedName>
</protein>
<evidence type="ECO:0000313" key="1">
    <source>
        <dbReference type="EMBL" id="RDY13348.1"/>
    </source>
</evidence>